<evidence type="ECO:0000256" key="4">
    <source>
        <dbReference type="PROSITE-ProRule" id="PRU00335"/>
    </source>
</evidence>
<keyword evidence="2 4" id="KW-0238">DNA-binding</keyword>
<protein>
    <submittedName>
        <fullName evidence="6">TetR/AcrR family transcriptional regulator</fullName>
    </submittedName>
</protein>
<evidence type="ECO:0000259" key="5">
    <source>
        <dbReference type="PROSITE" id="PS50977"/>
    </source>
</evidence>
<name>A0ABW7XJ67_9MICO</name>
<dbReference type="Gene3D" id="1.10.10.60">
    <property type="entry name" value="Homeodomain-like"/>
    <property type="match status" value="1"/>
</dbReference>
<keyword evidence="1" id="KW-0805">Transcription regulation</keyword>
<reference evidence="6 7" key="1">
    <citation type="submission" date="2024-10" db="EMBL/GenBank/DDBJ databases">
        <title>The Natural Products Discovery Center: Release of the First 8490 Sequenced Strains for Exploring Actinobacteria Biosynthetic Diversity.</title>
        <authorList>
            <person name="Kalkreuter E."/>
            <person name="Kautsar S.A."/>
            <person name="Yang D."/>
            <person name="Bader C.D."/>
            <person name="Teijaro C.N."/>
            <person name="Fluegel L."/>
            <person name="Davis C.M."/>
            <person name="Simpson J.R."/>
            <person name="Lauterbach L."/>
            <person name="Steele A.D."/>
            <person name="Gui C."/>
            <person name="Meng S."/>
            <person name="Li G."/>
            <person name="Viehrig K."/>
            <person name="Ye F."/>
            <person name="Su P."/>
            <person name="Kiefer A.F."/>
            <person name="Nichols A."/>
            <person name="Cepeda A.J."/>
            <person name="Yan W."/>
            <person name="Fan B."/>
            <person name="Jiang Y."/>
            <person name="Adhikari A."/>
            <person name="Zheng C.-J."/>
            <person name="Schuster L."/>
            <person name="Cowan T.M."/>
            <person name="Smanski M.J."/>
            <person name="Chevrette M.G."/>
            <person name="De Carvalho L.P.S."/>
            <person name="Shen B."/>
        </authorList>
    </citation>
    <scope>NUCLEOTIDE SEQUENCE [LARGE SCALE GENOMIC DNA]</scope>
    <source>
        <strain evidence="6 7">NPDC019481</strain>
    </source>
</reference>
<comment type="caution">
    <text evidence="6">The sequence shown here is derived from an EMBL/GenBank/DDBJ whole genome shotgun (WGS) entry which is preliminary data.</text>
</comment>
<evidence type="ECO:0000256" key="1">
    <source>
        <dbReference type="ARBA" id="ARBA00023015"/>
    </source>
</evidence>
<evidence type="ECO:0000256" key="3">
    <source>
        <dbReference type="ARBA" id="ARBA00023163"/>
    </source>
</evidence>
<dbReference type="InterPro" id="IPR036271">
    <property type="entry name" value="Tet_transcr_reg_TetR-rel_C_sf"/>
</dbReference>
<accession>A0ABW7XJ67</accession>
<dbReference type="Gene3D" id="1.10.357.10">
    <property type="entry name" value="Tetracycline Repressor, domain 2"/>
    <property type="match status" value="1"/>
</dbReference>
<dbReference type="SUPFAM" id="SSF46689">
    <property type="entry name" value="Homeodomain-like"/>
    <property type="match status" value="1"/>
</dbReference>
<dbReference type="InterPro" id="IPR001647">
    <property type="entry name" value="HTH_TetR"/>
</dbReference>
<dbReference type="Pfam" id="PF00440">
    <property type="entry name" value="TetR_N"/>
    <property type="match status" value="1"/>
</dbReference>
<organism evidence="6 7">
    <name type="scientific">Promicromonospora kroppenstedtii</name>
    <dbReference type="NCBI Taxonomy" id="440482"/>
    <lineage>
        <taxon>Bacteria</taxon>
        <taxon>Bacillati</taxon>
        <taxon>Actinomycetota</taxon>
        <taxon>Actinomycetes</taxon>
        <taxon>Micrococcales</taxon>
        <taxon>Promicromonosporaceae</taxon>
        <taxon>Promicromonospora</taxon>
    </lineage>
</organism>
<sequence length="259" mass="28023">MGDSGGERDRARTLDLLWGTRTASGLGRKPGLGLDQIVAAGVAAADDGGLDSLSMRRVADRLGVGAMSLYRHVQDKAELLDLMVDRVLAEVRYDHGEGGTRSPDGDGWRSRLERVARANRALYERHPWLLARFESRPPLGPGTIAKYDAELRAVDGIGLTDVEMDLVLTLVLGYVRDATAGLAAWRSLPERSGEGDAEWWAAHEPHMARVLGERFALAARVGAAATAGYGGLHDAERAWEFGLSRVLDGVESFVGRVRP</sequence>
<dbReference type="InterPro" id="IPR050109">
    <property type="entry name" value="HTH-type_TetR-like_transc_reg"/>
</dbReference>
<feature type="DNA-binding region" description="H-T-H motif" evidence="4">
    <location>
        <begin position="54"/>
        <end position="73"/>
    </location>
</feature>
<dbReference type="SUPFAM" id="SSF48498">
    <property type="entry name" value="Tetracyclin repressor-like, C-terminal domain"/>
    <property type="match status" value="1"/>
</dbReference>
<keyword evidence="7" id="KW-1185">Reference proteome</keyword>
<dbReference type="InterPro" id="IPR004111">
    <property type="entry name" value="Repressor_TetR_C"/>
</dbReference>
<dbReference type="PANTHER" id="PTHR30055:SF151">
    <property type="entry name" value="TRANSCRIPTIONAL REGULATORY PROTEIN"/>
    <property type="match status" value="1"/>
</dbReference>
<gene>
    <name evidence="6" type="ORF">ACH47X_10755</name>
</gene>
<keyword evidence="3" id="KW-0804">Transcription</keyword>
<dbReference type="PANTHER" id="PTHR30055">
    <property type="entry name" value="HTH-TYPE TRANSCRIPTIONAL REGULATOR RUTR"/>
    <property type="match status" value="1"/>
</dbReference>
<evidence type="ECO:0000313" key="6">
    <source>
        <dbReference type="EMBL" id="MFI2487380.1"/>
    </source>
</evidence>
<proteinExistence type="predicted"/>
<dbReference type="InterPro" id="IPR009057">
    <property type="entry name" value="Homeodomain-like_sf"/>
</dbReference>
<dbReference type="Pfam" id="PF02909">
    <property type="entry name" value="TetR_C_1"/>
    <property type="match status" value="1"/>
</dbReference>
<dbReference type="EMBL" id="JBIRYI010000006">
    <property type="protein sequence ID" value="MFI2487380.1"/>
    <property type="molecule type" value="Genomic_DNA"/>
</dbReference>
<dbReference type="RefSeq" id="WP_397404046.1">
    <property type="nucleotide sequence ID" value="NZ_JBIRYI010000006.1"/>
</dbReference>
<dbReference type="Proteomes" id="UP001611580">
    <property type="component" value="Unassembled WGS sequence"/>
</dbReference>
<dbReference type="PROSITE" id="PS50977">
    <property type="entry name" value="HTH_TETR_2"/>
    <property type="match status" value="1"/>
</dbReference>
<evidence type="ECO:0000256" key="2">
    <source>
        <dbReference type="ARBA" id="ARBA00023125"/>
    </source>
</evidence>
<feature type="domain" description="HTH tetR-type" evidence="5">
    <location>
        <begin position="31"/>
        <end position="91"/>
    </location>
</feature>
<evidence type="ECO:0000313" key="7">
    <source>
        <dbReference type="Proteomes" id="UP001611580"/>
    </source>
</evidence>